<gene>
    <name evidence="3" type="ORF">M0L44_16230</name>
</gene>
<proteinExistence type="predicted"/>
<evidence type="ECO:0000256" key="1">
    <source>
        <dbReference type="SAM" id="MobiDB-lite"/>
    </source>
</evidence>
<protein>
    <recommendedName>
        <fullName evidence="5">SPOR domain-containing protein</fullName>
    </recommendedName>
</protein>
<organism evidence="3 4">
    <name type="scientific">Ideonella oryzae</name>
    <dbReference type="NCBI Taxonomy" id="2937441"/>
    <lineage>
        <taxon>Bacteria</taxon>
        <taxon>Pseudomonadati</taxon>
        <taxon>Pseudomonadota</taxon>
        <taxon>Betaproteobacteria</taxon>
        <taxon>Burkholderiales</taxon>
        <taxon>Sphaerotilaceae</taxon>
        <taxon>Ideonella</taxon>
    </lineage>
</organism>
<feature type="chain" id="PRO_5045208408" description="SPOR domain-containing protein" evidence="2">
    <location>
        <begin position="21"/>
        <end position="227"/>
    </location>
</feature>
<reference evidence="3 4" key="1">
    <citation type="submission" date="2022-06" db="EMBL/GenBank/DDBJ databases">
        <title>Ideonella sp. NS12-5 Genome sequencing and assembly.</title>
        <authorList>
            <person name="Jung Y."/>
        </authorList>
    </citation>
    <scope>NUCLEOTIDE SEQUENCE [LARGE SCALE GENOMIC DNA]</scope>
    <source>
        <strain evidence="3 4">NS12-5</strain>
    </source>
</reference>
<comment type="caution">
    <text evidence="3">The sequence shown here is derived from an EMBL/GenBank/DDBJ whole genome shotgun (WGS) entry which is preliminary data.</text>
</comment>
<keyword evidence="4" id="KW-1185">Reference proteome</keyword>
<evidence type="ECO:0000313" key="4">
    <source>
        <dbReference type="Proteomes" id="UP001204851"/>
    </source>
</evidence>
<name>A0ABT1BRT4_9BURK</name>
<evidence type="ECO:0000313" key="3">
    <source>
        <dbReference type="EMBL" id="MCO5978247.1"/>
    </source>
</evidence>
<dbReference type="RefSeq" id="WP_252770853.1">
    <property type="nucleotide sequence ID" value="NZ_JAMXMC010000009.1"/>
</dbReference>
<accession>A0ABT1BRT4</accession>
<evidence type="ECO:0008006" key="5">
    <source>
        <dbReference type="Google" id="ProtNLM"/>
    </source>
</evidence>
<feature type="region of interest" description="Disordered" evidence="1">
    <location>
        <begin position="208"/>
        <end position="227"/>
    </location>
</feature>
<dbReference type="Proteomes" id="UP001204851">
    <property type="component" value="Unassembled WGS sequence"/>
</dbReference>
<dbReference type="EMBL" id="JAMXMC010000009">
    <property type="protein sequence ID" value="MCO5978247.1"/>
    <property type="molecule type" value="Genomic_DNA"/>
</dbReference>
<feature type="signal peptide" evidence="2">
    <location>
        <begin position="1"/>
        <end position="20"/>
    </location>
</feature>
<keyword evidence="2" id="KW-0732">Signal</keyword>
<evidence type="ECO:0000256" key="2">
    <source>
        <dbReference type="SAM" id="SignalP"/>
    </source>
</evidence>
<sequence length="227" mass="24113">MLRALLIALVLANLAVWAWRQPTVAHALGLPGPDSQRDPDRLSRQINPQAVRVVRGAPSTPAAAASMTSAASRPADGACLQAGPLSEAALAPALAQLQALGLQSGQWQDQRQENGGRWAVVMGPYKAPDLLQKKLQELKGLRIQADELVNHPRLSPGLSLGQFGSPAEAESRLAQVSRQGAHSARVEVLVPPRVEHLLRTTPLSAEQVTRLSTASDGPRWQACDAAP</sequence>